<dbReference type="RefSeq" id="WP_073549830.1">
    <property type="nucleotide sequence ID" value="NZ_CAWMVK010000043.1"/>
</dbReference>
<dbReference type="AlphaFoldDB" id="A0A1U7HQP4"/>
<comment type="caution">
    <text evidence="1">The sequence shown here is derived from an EMBL/GenBank/DDBJ whole genome shotgun (WGS) entry which is preliminary data.</text>
</comment>
<dbReference type="PROSITE" id="PS51257">
    <property type="entry name" value="PROKAR_LIPOPROTEIN"/>
    <property type="match status" value="1"/>
</dbReference>
<accession>A0A1U7HQP4</accession>
<evidence type="ECO:0000313" key="2">
    <source>
        <dbReference type="Proteomes" id="UP000185984"/>
    </source>
</evidence>
<evidence type="ECO:0008006" key="3">
    <source>
        <dbReference type="Google" id="ProtNLM"/>
    </source>
</evidence>
<dbReference type="EMBL" id="MRCC01000009">
    <property type="protein sequence ID" value="OKH25906.1"/>
    <property type="molecule type" value="Genomic_DNA"/>
</dbReference>
<evidence type="ECO:0000313" key="1">
    <source>
        <dbReference type="EMBL" id="OKH25906.1"/>
    </source>
</evidence>
<keyword evidence="2" id="KW-1185">Reference proteome</keyword>
<dbReference type="STRING" id="247279.NIES1031_13080"/>
<protein>
    <recommendedName>
        <fullName evidence="3">DUF3891 domain-containing protein</fullName>
    </recommendedName>
</protein>
<name>A0A1U7HQP4_9CHRO</name>
<proteinExistence type="predicted"/>
<sequence>MLHRQESAGLVVITQPTHSWVAGCIARVWGNEQFGLFVPREEVCLGAEQHDIGWVVWETAPTLNTKTGYPYNFMELPTAIHTNIWSGAKHLALPFGRYATLLVSLHGTGLFERFRNWQKTLESSRLVQAYLDQEYAFQEQLIANLEQDSYYAAYATPENIQRNRSLVAIWDTLSLALCMGLDESRHFHHIPTALGETTITLTPVGNDIIKVSPWVFHQDKVTLVYEGRLLEDKFTNEILMRQTLNNAK</sequence>
<dbReference type="InterPro" id="IPR024992">
    <property type="entry name" value="DUF3891"/>
</dbReference>
<gene>
    <name evidence="1" type="ORF">NIES1031_13080</name>
</gene>
<dbReference type="Pfam" id="PF13030">
    <property type="entry name" value="DUF3891"/>
    <property type="match status" value="1"/>
</dbReference>
<organism evidence="1 2">
    <name type="scientific">Chroogloeocystis siderophila 5.2 s.c.1</name>
    <dbReference type="NCBI Taxonomy" id="247279"/>
    <lineage>
        <taxon>Bacteria</taxon>
        <taxon>Bacillati</taxon>
        <taxon>Cyanobacteriota</taxon>
        <taxon>Cyanophyceae</taxon>
        <taxon>Oscillatoriophycideae</taxon>
        <taxon>Chroococcales</taxon>
        <taxon>Chroococcaceae</taxon>
        <taxon>Chroogloeocystis</taxon>
    </lineage>
</organism>
<dbReference type="OrthoDB" id="190426at2"/>
<reference evidence="1 2" key="1">
    <citation type="submission" date="2016-11" db="EMBL/GenBank/DDBJ databases">
        <title>Draft Genome Sequences of Nine Cyanobacterial Strains from Diverse Habitats.</title>
        <authorList>
            <person name="Zhu T."/>
            <person name="Hou S."/>
            <person name="Lu X."/>
            <person name="Hess W.R."/>
        </authorList>
    </citation>
    <scope>NUCLEOTIDE SEQUENCE [LARGE SCALE GENOMIC DNA]</scope>
    <source>
        <strain evidence="1 2">5.2 s.c.1</strain>
    </source>
</reference>
<dbReference type="Proteomes" id="UP000185984">
    <property type="component" value="Unassembled WGS sequence"/>
</dbReference>